<evidence type="ECO:0000259" key="1">
    <source>
        <dbReference type="Pfam" id="PF03888"/>
    </source>
</evidence>
<reference evidence="2 3" key="1">
    <citation type="journal article" date="2019" name="J. Ind. Microbiol. Biotechnol.">
        <title>Paenibacillus amylolyticus 27C64 has a diverse set of carbohydrate-active enzymes and complete pectin deconstruction system.</title>
        <authorList>
            <person name="Keggi C."/>
            <person name="Doran-Peterson J."/>
        </authorList>
    </citation>
    <scope>NUCLEOTIDE SEQUENCE [LARGE SCALE GENOMIC DNA]</scope>
    <source>
        <strain evidence="2 3">27C64</strain>
    </source>
</reference>
<proteinExistence type="predicted"/>
<protein>
    <recommendedName>
        <fullName evidence="1">MucB/RseB N-terminal domain-containing protein</fullName>
    </recommendedName>
</protein>
<sequence>MIVMIKNGWKLIGAALIAGSLFAGCAEKGLLGMSGDDMIEKIITAESEPASYYAEGVLKMWTDEEITNTMQVKEWVDGRTGQQRIETEDNGNVSYAVHNGSEILIYEKEAKTAFSMDSSSLQQEPNQTQKQMLVDQLERMRDTHNVKMLGQEELQGHEVIHIELTPKDNNSLVMSSQYWVDPKKWMVVKATSTYGDTRSEVLYDLIDYNPKFTDQTFTLDIPADVEVKNMNDVMNTKEVTLEEAEQALGQSFLQYGGKDLELSRIELTSSLGEHSRDEVTLYYVKNNKPEVSMTIFKATDENMDEQLLPEEKKITVREKEGSYMSIIRNLSWSEEDLRYSVMGDSGAWTLEKLQAWAKELKLPDQS</sequence>
<dbReference type="Pfam" id="PF03888">
    <property type="entry name" value="MucB_RseB"/>
    <property type="match status" value="1"/>
</dbReference>
<dbReference type="EMBL" id="RIAS01000010">
    <property type="protein sequence ID" value="KAA8785816.1"/>
    <property type="molecule type" value="Genomic_DNA"/>
</dbReference>
<dbReference type="InterPro" id="IPR033434">
    <property type="entry name" value="MucB/RseB_N"/>
</dbReference>
<name>A0A5M9WW13_PAEAM</name>
<accession>A0A5M9WW13</accession>
<dbReference type="PROSITE" id="PS51257">
    <property type="entry name" value="PROKAR_LIPOPROTEIN"/>
    <property type="match status" value="1"/>
</dbReference>
<dbReference type="RefSeq" id="WP_123065566.1">
    <property type="nucleotide sequence ID" value="NZ_RIAS01000010.1"/>
</dbReference>
<dbReference type="InterPro" id="IPR052944">
    <property type="entry name" value="Sporulation_related"/>
</dbReference>
<dbReference type="PANTHER" id="PTHR37507:SF2">
    <property type="entry name" value="SPORULATION PROTEIN YDCC"/>
    <property type="match status" value="1"/>
</dbReference>
<dbReference type="AlphaFoldDB" id="A0A5M9WW13"/>
<evidence type="ECO:0000313" key="3">
    <source>
        <dbReference type="Proteomes" id="UP000323664"/>
    </source>
</evidence>
<evidence type="ECO:0000313" key="2">
    <source>
        <dbReference type="EMBL" id="KAA8785816.1"/>
    </source>
</evidence>
<gene>
    <name evidence="2" type="ORF">EC604_18445</name>
</gene>
<comment type="caution">
    <text evidence="2">The sequence shown here is derived from an EMBL/GenBank/DDBJ whole genome shotgun (WGS) entry which is preliminary data.</text>
</comment>
<dbReference type="InterPro" id="IPR029046">
    <property type="entry name" value="LolA/LolB/LppX"/>
</dbReference>
<dbReference type="PANTHER" id="PTHR37507">
    <property type="entry name" value="SPORULATION PROTEIN YDCC"/>
    <property type="match status" value="1"/>
</dbReference>
<dbReference type="Gene3D" id="2.50.20.10">
    <property type="entry name" value="Lipoprotein localisation LolA/LolB/LppX"/>
    <property type="match status" value="1"/>
</dbReference>
<organism evidence="2 3">
    <name type="scientific">Paenibacillus amylolyticus</name>
    <dbReference type="NCBI Taxonomy" id="1451"/>
    <lineage>
        <taxon>Bacteria</taxon>
        <taxon>Bacillati</taxon>
        <taxon>Bacillota</taxon>
        <taxon>Bacilli</taxon>
        <taxon>Bacillales</taxon>
        <taxon>Paenibacillaceae</taxon>
        <taxon>Paenibacillus</taxon>
    </lineage>
</organism>
<dbReference type="SUPFAM" id="SSF89392">
    <property type="entry name" value="Prokaryotic lipoproteins and lipoprotein localization factors"/>
    <property type="match status" value="1"/>
</dbReference>
<dbReference type="Proteomes" id="UP000323664">
    <property type="component" value="Unassembled WGS sequence"/>
</dbReference>
<feature type="domain" description="MucB/RseB N-terminal" evidence="1">
    <location>
        <begin position="66"/>
        <end position="193"/>
    </location>
</feature>